<organism evidence="2 3">
    <name type="scientific">Muraenolepis orangiensis</name>
    <name type="common">Patagonian moray cod</name>
    <dbReference type="NCBI Taxonomy" id="630683"/>
    <lineage>
        <taxon>Eukaryota</taxon>
        <taxon>Metazoa</taxon>
        <taxon>Chordata</taxon>
        <taxon>Craniata</taxon>
        <taxon>Vertebrata</taxon>
        <taxon>Euteleostomi</taxon>
        <taxon>Actinopterygii</taxon>
        <taxon>Neopterygii</taxon>
        <taxon>Teleostei</taxon>
        <taxon>Neoteleostei</taxon>
        <taxon>Acanthomorphata</taxon>
        <taxon>Zeiogadaria</taxon>
        <taxon>Gadariae</taxon>
        <taxon>Gadiformes</taxon>
        <taxon>Muraenolepidoidei</taxon>
        <taxon>Muraenolepididae</taxon>
        <taxon>Muraenolepis</taxon>
    </lineage>
</organism>
<reference evidence="2" key="1">
    <citation type="submission" date="2022-07" db="EMBL/GenBank/DDBJ databases">
        <title>Chromosome-level genome of Muraenolepis orangiensis.</title>
        <authorList>
            <person name="Kim J."/>
        </authorList>
    </citation>
    <scope>NUCLEOTIDE SEQUENCE</scope>
    <source>
        <strain evidence="2">KU_S4_2022</strain>
        <tissue evidence="2">Muscle</tissue>
    </source>
</reference>
<dbReference type="EMBL" id="JANIIK010000113">
    <property type="protein sequence ID" value="KAJ3592594.1"/>
    <property type="molecule type" value="Genomic_DNA"/>
</dbReference>
<comment type="caution">
    <text evidence="2">The sequence shown here is derived from an EMBL/GenBank/DDBJ whole genome shotgun (WGS) entry which is preliminary data.</text>
</comment>
<feature type="compositionally biased region" description="Low complexity" evidence="1">
    <location>
        <begin position="19"/>
        <end position="33"/>
    </location>
</feature>
<name>A0A9Q0DNE5_9TELE</name>
<gene>
    <name evidence="2" type="ORF">NHX12_007721</name>
</gene>
<dbReference type="PANTHER" id="PTHR31097">
    <property type="entry name" value="SI:DKEY-276J7.1"/>
    <property type="match status" value="1"/>
</dbReference>
<proteinExistence type="predicted"/>
<feature type="compositionally biased region" description="Polar residues" evidence="1">
    <location>
        <begin position="148"/>
        <end position="164"/>
    </location>
</feature>
<dbReference type="Proteomes" id="UP001148018">
    <property type="component" value="Unassembled WGS sequence"/>
</dbReference>
<dbReference type="InterPro" id="IPR040247">
    <property type="entry name" value="DUF5524"/>
</dbReference>
<feature type="region of interest" description="Disordered" evidence="1">
    <location>
        <begin position="1"/>
        <end position="54"/>
    </location>
</feature>
<sequence length="196" mass="21191">MNIEEQQDTSQAGLKTGYQGSSSQNLGLSCSSSADGAPEERGRGRRVGVLESDSDYVKLAKRGGQKGLLWHEESQVSEPVQYTPSNWFGSEPADNNGNLSTEDVKRNVSTLRHAAPPPFGTDADDLQTEKGDTAVEAKEDVNNKQENQEPISPTQDQNMSSTFKKLSLDKKPAPVSMSKLLSFGYVEQETVAPGGK</sequence>
<evidence type="ECO:0000313" key="2">
    <source>
        <dbReference type="EMBL" id="KAJ3592594.1"/>
    </source>
</evidence>
<keyword evidence="3" id="KW-1185">Reference proteome</keyword>
<dbReference type="AlphaFoldDB" id="A0A9Q0DNE5"/>
<feature type="compositionally biased region" description="Basic and acidic residues" evidence="1">
    <location>
        <begin position="127"/>
        <end position="147"/>
    </location>
</feature>
<dbReference type="OrthoDB" id="10012494at2759"/>
<feature type="compositionally biased region" description="Polar residues" evidence="1">
    <location>
        <begin position="76"/>
        <end position="101"/>
    </location>
</feature>
<dbReference type="PANTHER" id="PTHR31097:SF2">
    <property type="entry name" value="CHROMOSOME 7 OPEN READING FRAME 57"/>
    <property type="match status" value="1"/>
</dbReference>
<evidence type="ECO:0000256" key="1">
    <source>
        <dbReference type="SAM" id="MobiDB-lite"/>
    </source>
</evidence>
<protein>
    <submittedName>
        <fullName evidence="2">Uncharacterized protein</fullName>
    </submittedName>
</protein>
<evidence type="ECO:0000313" key="3">
    <source>
        <dbReference type="Proteomes" id="UP001148018"/>
    </source>
</evidence>
<accession>A0A9Q0DNE5</accession>
<feature type="region of interest" description="Disordered" evidence="1">
    <location>
        <begin position="70"/>
        <end position="170"/>
    </location>
</feature>